<name>A0A0F9HZR8_9ZZZZ</name>
<dbReference type="AlphaFoldDB" id="A0A0F9HZR8"/>
<protein>
    <submittedName>
        <fullName evidence="1">Uncharacterized protein</fullName>
    </submittedName>
</protein>
<dbReference type="EMBL" id="LAZR01020916">
    <property type="protein sequence ID" value="KKL87150.1"/>
    <property type="molecule type" value="Genomic_DNA"/>
</dbReference>
<accession>A0A0F9HZR8</accession>
<organism evidence="1">
    <name type="scientific">marine sediment metagenome</name>
    <dbReference type="NCBI Taxonomy" id="412755"/>
    <lineage>
        <taxon>unclassified sequences</taxon>
        <taxon>metagenomes</taxon>
        <taxon>ecological metagenomes</taxon>
    </lineage>
</organism>
<reference evidence="1" key="1">
    <citation type="journal article" date="2015" name="Nature">
        <title>Complex archaea that bridge the gap between prokaryotes and eukaryotes.</title>
        <authorList>
            <person name="Spang A."/>
            <person name="Saw J.H."/>
            <person name="Jorgensen S.L."/>
            <person name="Zaremba-Niedzwiedzka K."/>
            <person name="Martijn J."/>
            <person name="Lind A.E."/>
            <person name="van Eijk R."/>
            <person name="Schleper C."/>
            <person name="Guy L."/>
            <person name="Ettema T.J."/>
        </authorList>
    </citation>
    <scope>NUCLEOTIDE SEQUENCE</scope>
</reference>
<feature type="non-terminal residue" evidence="1">
    <location>
        <position position="1"/>
    </location>
</feature>
<evidence type="ECO:0000313" key="1">
    <source>
        <dbReference type="EMBL" id="KKL87150.1"/>
    </source>
</evidence>
<gene>
    <name evidence="1" type="ORF">LCGC14_1937550</name>
</gene>
<sequence>FGIPSLLVVLGLVIFGIGYGRTGSKLEADTSIVNESQTTQSSSISTDGNLSDAVAEERIVFTRVRTFGAP</sequence>
<comment type="caution">
    <text evidence="1">The sequence shown here is derived from an EMBL/GenBank/DDBJ whole genome shotgun (WGS) entry which is preliminary data.</text>
</comment>
<proteinExistence type="predicted"/>